<proteinExistence type="predicted"/>
<keyword evidence="3 6" id="KW-0812">Transmembrane</keyword>
<evidence type="ECO:0000256" key="4">
    <source>
        <dbReference type="ARBA" id="ARBA00022989"/>
    </source>
</evidence>
<evidence type="ECO:0000313" key="9">
    <source>
        <dbReference type="Proteomes" id="UP001244586"/>
    </source>
</evidence>
<keyword evidence="2" id="KW-1003">Cell membrane</keyword>
<keyword evidence="9" id="KW-1185">Reference proteome</keyword>
<dbReference type="AlphaFoldDB" id="A0AAJ6IIF2"/>
<dbReference type="PANTHER" id="PTHR37937:SF1">
    <property type="entry name" value="CONJUGATIVE TRANSFER: DNA TRANSPORT"/>
    <property type="match status" value="1"/>
</dbReference>
<evidence type="ECO:0000256" key="3">
    <source>
        <dbReference type="ARBA" id="ARBA00022692"/>
    </source>
</evidence>
<geneLocation type="plasmid" evidence="8 9">
    <name>pAYTCM-4</name>
</geneLocation>
<dbReference type="CDD" id="cd01127">
    <property type="entry name" value="TrwB_TraG_TraD_VirD4"/>
    <property type="match status" value="1"/>
</dbReference>
<gene>
    <name evidence="8" type="ORF">QBJ73_19520</name>
</gene>
<dbReference type="Pfam" id="PF12696">
    <property type="entry name" value="TraG-D_C"/>
    <property type="match status" value="1"/>
</dbReference>
<feature type="domain" description="TraD/TraG TraM recognition site" evidence="7">
    <location>
        <begin position="394"/>
        <end position="519"/>
    </location>
</feature>
<dbReference type="PIRSF" id="PIRSF003273">
    <property type="entry name" value="Mobilization_MobA"/>
    <property type="match status" value="1"/>
</dbReference>
<dbReference type="Proteomes" id="UP001244586">
    <property type="component" value="Plasmid pAYTCM-4"/>
</dbReference>
<accession>A0AAJ6IIF2</accession>
<dbReference type="GO" id="GO:0005886">
    <property type="term" value="C:plasma membrane"/>
    <property type="evidence" value="ECO:0007669"/>
    <property type="project" value="UniProtKB-SubCell"/>
</dbReference>
<evidence type="ECO:0000259" key="7">
    <source>
        <dbReference type="Pfam" id="PF12696"/>
    </source>
</evidence>
<evidence type="ECO:0000313" key="8">
    <source>
        <dbReference type="EMBL" id="WMG20162.1"/>
    </source>
</evidence>
<keyword evidence="4 6" id="KW-1133">Transmembrane helix</keyword>
<dbReference type="InterPro" id="IPR016387">
    <property type="entry name" value="Mobilization_MobA"/>
</dbReference>
<dbReference type="EMBL" id="CP121780">
    <property type="protein sequence ID" value="WMG20162.1"/>
    <property type="molecule type" value="Genomic_DNA"/>
</dbReference>
<dbReference type="RefSeq" id="WP_080973583.1">
    <property type="nucleotide sequence ID" value="NZ_CANMLB010000043.1"/>
</dbReference>
<dbReference type="InterPro" id="IPR051539">
    <property type="entry name" value="T4SS-coupling_protein"/>
</dbReference>
<evidence type="ECO:0000256" key="2">
    <source>
        <dbReference type="ARBA" id="ARBA00022475"/>
    </source>
</evidence>
<organism evidence="8 9">
    <name type="scientific">Acinetobacter johnsonii</name>
    <dbReference type="NCBI Taxonomy" id="40214"/>
    <lineage>
        <taxon>Bacteria</taxon>
        <taxon>Pseudomonadati</taxon>
        <taxon>Pseudomonadota</taxon>
        <taxon>Gammaproteobacteria</taxon>
        <taxon>Moraxellales</taxon>
        <taxon>Moraxellaceae</taxon>
        <taxon>Acinetobacter</taxon>
    </lineage>
</organism>
<keyword evidence="5 6" id="KW-0472">Membrane</keyword>
<evidence type="ECO:0000256" key="1">
    <source>
        <dbReference type="ARBA" id="ARBA00004651"/>
    </source>
</evidence>
<evidence type="ECO:0000256" key="6">
    <source>
        <dbReference type="SAM" id="Phobius"/>
    </source>
</evidence>
<keyword evidence="8" id="KW-0614">Plasmid</keyword>
<feature type="transmembrane region" description="Helical" evidence="6">
    <location>
        <begin position="64"/>
        <end position="86"/>
    </location>
</feature>
<feature type="transmembrane region" description="Helical" evidence="6">
    <location>
        <begin position="92"/>
        <end position="115"/>
    </location>
</feature>
<dbReference type="InterPro" id="IPR032689">
    <property type="entry name" value="TraG-D_C"/>
</dbReference>
<reference evidence="8 9" key="1">
    <citation type="submission" date="2023-04" db="EMBL/GenBank/DDBJ databases">
        <title>Acinetobacter johnsonii isolate AYTCM encoding NDM-1, OXA-58 and PER-1.</title>
        <authorList>
            <person name="Tian C."/>
            <person name="Wang S."/>
            <person name="Fan X."/>
            <person name="Xia D."/>
        </authorList>
    </citation>
    <scope>NUCLEOTIDE SEQUENCE [LARGE SCALE GENOMIC DNA]</scope>
    <source>
        <strain evidence="8 9">AYTCM</strain>
        <plasmid evidence="8 9">pAYTCM-4</plasmid>
    </source>
</reference>
<dbReference type="PANTHER" id="PTHR37937">
    <property type="entry name" value="CONJUGATIVE TRANSFER: DNA TRANSPORT"/>
    <property type="match status" value="1"/>
</dbReference>
<dbReference type="Gene3D" id="3.40.50.300">
    <property type="entry name" value="P-loop containing nucleotide triphosphate hydrolases"/>
    <property type="match status" value="2"/>
</dbReference>
<evidence type="ECO:0000256" key="5">
    <source>
        <dbReference type="ARBA" id="ARBA00023136"/>
    </source>
</evidence>
<dbReference type="SUPFAM" id="SSF52540">
    <property type="entry name" value="P-loop containing nucleoside triphosphate hydrolases"/>
    <property type="match status" value="1"/>
</dbReference>
<protein>
    <submittedName>
        <fullName evidence="8">TraM recognition domain-containing protein</fullName>
    </submittedName>
</protein>
<sequence>MKLTLILVLIAVLFFIFEDISKALSLIFEYKYIHVIPFMIGISAFIALKLSNLKSIIFKWLEQVFSYVMLCLLVVFLIFFVNAFFWEKVSSLDFLICVGVLCIGFFTGLLLDRIFTPCIEKIRRLFTKSAGTQRDSKTDIRDVQNSLESVLKYDPQTFFHPEKWFFGLDSKGSPIYFGLKKLLHTQITGASGFGKSVLLGLLAFQAILKREATIIFDPKQGGDEWLPNVCYQASLVVKASYFFVDLRVRLAQLNLFLGMTSNQIINLLIVGLMLEERGDAADYYRAKNRKMARFVGENYQDGMTLKEISDTYDEYFRKNEADGFADALQEIAQVESVNAREGISLKEAMDQGHVIYVAGDWEDPKHITVQRMLLARIVQIASERDNTLDTPKQVCVILDELSFQISKIFGDALKVIRDKGLHFILAHQSIKDLTNVPDNMDAQAFAGSVMANCPLKFTYRAVDNETAQYFSDFSGKVLVDDESRNIEQTLSLTDRILPEKQIRQTERNLIDLNMMLTLPPGTGVLFGNGIAQISKICPIQVKKTAEAKTVKGFEQPSIYENSELSASLVFEKLG</sequence>
<feature type="transmembrane region" description="Helical" evidence="6">
    <location>
        <begin position="33"/>
        <end position="52"/>
    </location>
</feature>
<name>A0AAJ6IIF2_ACIJO</name>
<comment type="subcellular location">
    <subcellularLocation>
        <location evidence="1">Cell membrane</location>
        <topology evidence="1">Multi-pass membrane protein</topology>
    </subcellularLocation>
</comment>
<dbReference type="InterPro" id="IPR027417">
    <property type="entry name" value="P-loop_NTPase"/>
</dbReference>